<dbReference type="Proteomes" id="UP000243579">
    <property type="component" value="Unassembled WGS sequence"/>
</dbReference>
<dbReference type="Pfam" id="PF00004">
    <property type="entry name" value="AAA"/>
    <property type="match status" value="1"/>
</dbReference>
<evidence type="ECO:0000256" key="6">
    <source>
        <dbReference type="ARBA" id="ARBA00023242"/>
    </source>
</evidence>
<dbReference type="PROSITE" id="PS50020">
    <property type="entry name" value="WW_DOMAIN_2"/>
    <property type="match status" value="1"/>
</dbReference>
<gene>
    <name evidence="11" type="ORF">ACHHYP_08980</name>
</gene>
<evidence type="ECO:0000256" key="7">
    <source>
        <dbReference type="ARBA" id="ARBA00023306"/>
    </source>
</evidence>
<keyword evidence="7" id="KW-0131">Cell cycle</keyword>
<name>A0A1V9ZJJ1_ACHHY</name>
<dbReference type="InterPro" id="IPR053016">
    <property type="entry name" value="CTF18-RFC_complex"/>
</dbReference>
<evidence type="ECO:0000256" key="5">
    <source>
        <dbReference type="ARBA" id="ARBA00023125"/>
    </source>
</evidence>
<dbReference type="OrthoDB" id="2195431at2759"/>
<dbReference type="SUPFAM" id="SSF52540">
    <property type="entry name" value="P-loop containing nucleoside triphosphate hydrolases"/>
    <property type="match status" value="1"/>
</dbReference>
<protein>
    <submittedName>
        <fullName evidence="11">Chromosome transmission fidelity protein</fullName>
    </submittedName>
</protein>
<dbReference type="PROSITE" id="PS01159">
    <property type="entry name" value="WW_DOMAIN_1"/>
    <property type="match status" value="1"/>
</dbReference>
<dbReference type="Gene3D" id="3.40.50.300">
    <property type="entry name" value="P-loop containing nucleotide triphosphate hydrolases"/>
    <property type="match status" value="1"/>
</dbReference>
<evidence type="ECO:0000313" key="12">
    <source>
        <dbReference type="Proteomes" id="UP000243579"/>
    </source>
</evidence>
<feature type="compositionally biased region" description="Basic and acidic residues" evidence="9">
    <location>
        <begin position="1038"/>
        <end position="1054"/>
    </location>
</feature>
<keyword evidence="5" id="KW-0238">DNA-binding</keyword>
<dbReference type="GO" id="GO:0003677">
    <property type="term" value="F:DNA binding"/>
    <property type="evidence" value="ECO:0007669"/>
    <property type="project" value="UniProtKB-KW"/>
</dbReference>
<feature type="region of interest" description="Disordered" evidence="9">
    <location>
        <begin position="1038"/>
        <end position="1059"/>
    </location>
</feature>
<evidence type="ECO:0000256" key="3">
    <source>
        <dbReference type="ARBA" id="ARBA00022741"/>
    </source>
</evidence>
<dbReference type="GO" id="GO:0005524">
    <property type="term" value="F:ATP binding"/>
    <property type="evidence" value="ECO:0007669"/>
    <property type="project" value="UniProtKB-KW"/>
</dbReference>
<evidence type="ECO:0000256" key="1">
    <source>
        <dbReference type="ARBA" id="ARBA00004123"/>
    </source>
</evidence>
<dbReference type="SMART" id="SM00456">
    <property type="entry name" value="WW"/>
    <property type="match status" value="1"/>
</dbReference>
<sequence>MEYEEYDEADEWEMMYGADMEAANELAAMEAEPSRPLAAAPVAVRATAQPVVAKASDDMETTEAASATIPRSNRVEKIHASQGAFDETYVLKRPALDVRSVPCVLASGERVFLKAKQPDTASIEEKEKEAKRQWKLGVPIKEMFASIEKRKVQAVVDAEEATIDTMESPRAKSPQHDELWLNKYRPKHFIDLLSDERTNRDVLGWLKSWDACVFKTKAKPAPKPAFNLSASKQVEAAPSDDIRPEQKIILLCGPPGAGKTTLAGIAARHAGYNPIEVNASDDRTASVLREKIISAMEMQSIFGNNRPNCIILDEIDGALHGNEGRSAIGALQELVSIPYSTKKDKSKKKQAHPLIRPIICICNDQYAPVLRPLRKLAKIFVLSTPDQRQLMSRLKFICKQESLDAPTSILSSLCARADNDVRFCLNSLQFASAKTKLLTSSMVEDIMGRKDLSKGAYDVWDVVFYEPRQKKKENVVSGFARAYDAADRFGSPELVLNGLHDNLLPLAFNDPTMTKVHQALEWMEFADLCESRVRSHQQFALMSYMAVPAVAVSYACCTGSRRRIEYPKSYYDHRRHLDKSESILHAVVESNPSFRVGSRVLMVDIMPWLMRILNPQVHGVKDEKQQLDRLISLLSTLHISYRPLHLPGGITDYVLEPAIHELVQYSHLETARPMLPAASRQHIAREVELESLRRAEKSEIRLAPEDEPKAVNAPAGIYDRPHDIFQTVVAPAVPPASPVSAHPFGYKKRKRADDVTATRKRCPVRFKFNEGYTCGIKRPVLVQDLFRVNRFIRWSVYFVVPMGRDRRLSSLHVYAAGNNDGHGSTRCHSALPKGLPAPEAAHEPKDESPEDDTPEPTPNKATRRLTLSRPYDIPVAPPSAAPQTPEKTPSPRKMNRHSLTLLENRQRKPSVVDPGLKVEERLQQLGIAYALKHASKQDADAAQFSFQPKISYHSSKLARAGSVHDRLYSLAKPRTVADDVPTLAPSPAKPAAVGAGDRLYRKAAEFRSKQDAVRAAEARDAALLRNARKISAQSLRLLERSKGRGRAETDHPREATAPSKLVTPAEASAIYARQVQWKEAKAARDAAARWRRDVAEQQECTFQNPFSDGSARYDGPRDAFFRKATDWAKAREATLRVQQHERLAQELAACPFKPSRPTKPVQVDTSLKALLATFHEEIDASRPVPYPWRAYATAEGAVYYHNETTEETTWTFPRAA</sequence>
<comment type="caution">
    <text evidence="11">The sequence shown here is derived from an EMBL/GenBank/DDBJ whole genome shotgun (WGS) entry which is preliminary data.</text>
</comment>
<dbReference type="GO" id="GO:0006260">
    <property type="term" value="P:DNA replication"/>
    <property type="evidence" value="ECO:0007669"/>
    <property type="project" value="UniProtKB-KW"/>
</dbReference>
<evidence type="ECO:0000256" key="4">
    <source>
        <dbReference type="ARBA" id="ARBA00022840"/>
    </source>
</evidence>
<dbReference type="InterPro" id="IPR036020">
    <property type="entry name" value="WW_dom_sf"/>
</dbReference>
<dbReference type="PANTHER" id="PTHR46765:SF1">
    <property type="entry name" value="P-LOOP CONTAINING NUCLEOSIDE TRIPHOSPHATE HYDROLASES SUPERFAMILY PROTEIN"/>
    <property type="match status" value="1"/>
</dbReference>
<keyword evidence="12" id="KW-1185">Reference proteome</keyword>
<dbReference type="InterPro" id="IPR027417">
    <property type="entry name" value="P-loop_NTPase"/>
</dbReference>
<comment type="subcellular location">
    <subcellularLocation>
        <location evidence="1">Nucleus</location>
    </subcellularLocation>
</comment>
<feature type="region of interest" description="Disordered" evidence="9">
    <location>
        <begin position="818"/>
        <end position="901"/>
    </location>
</feature>
<dbReference type="EMBL" id="JNBR01000089">
    <property type="protein sequence ID" value="OQR98148.1"/>
    <property type="molecule type" value="Genomic_DNA"/>
</dbReference>
<organism evidence="11 12">
    <name type="scientific">Achlya hypogyna</name>
    <name type="common">Oomycete</name>
    <name type="synonym">Protoachlya hypogyna</name>
    <dbReference type="NCBI Taxonomy" id="1202772"/>
    <lineage>
        <taxon>Eukaryota</taxon>
        <taxon>Sar</taxon>
        <taxon>Stramenopiles</taxon>
        <taxon>Oomycota</taxon>
        <taxon>Saprolegniomycetes</taxon>
        <taxon>Saprolegniales</taxon>
        <taxon>Achlyaceae</taxon>
        <taxon>Achlya</taxon>
    </lineage>
</organism>
<evidence type="ECO:0000256" key="2">
    <source>
        <dbReference type="ARBA" id="ARBA00022705"/>
    </source>
</evidence>
<dbReference type="Pfam" id="PF00397">
    <property type="entry name" value="WW"/>
    <property type="match status" value="1"/>
</dbReference>
<evidence type="ECO:0000256" key="8">
    <source>
        <dbReference type="ARBA" id="ARBA00043975"/>
    </source>
</evidence>
<dbReference type="STRING" id="1202772.A0A1V9ZJJ1"/>
<dbReference type="PANTHER" id="PTHR46765">
    <property type="entry name" value="P-LOOP CONTAINING NUCLEOSIDE TRIPHOSPHATE HYDROLASES SUPERFAMILY PROTEIN"/>
    <property type="match status" value="1"/>
</dbReference>
<evidence type="ECO:0000259" key="10">
    <source>
        <dbReference type="PROSITE" id="PS50020"/>
    </source>
</evidence>
<dbReference type="SMART" id="SM00382">
    <property type="entry name" value="AAA"/>
    <property type="match status" value="1"/>
</dbReference>
<dbReference type="CDD" id="cd18140">
    <property type="entry name" value="HLD_clamp_RFC"/>
    <property type="match status" value="1"/>
</dbReference>
<keyword evidence="6" id="KW-0539">Nucleus</keyword>
<proteinExistence type="inferred from homology"/>
<dbReference type="Gene3D" id="2.20.70.10">
    <property type="match status" value="1"/>
</dbReference>
<dbReference type="AlphaFoldDB" id="A0A1V9ZJJ1"/>
<dbReference type="InterPro" id="IPR047854">
    <property type="entry name" value="RFC_lid"/>
</dbReference>
<dbReference type="InterPro" id="IPR003593">
    <property type="entry name" value="AAA+_ATPase"/>
</dbReference>
<dbReference type="InterPro" id="IPR003959">
    <property type="entry name" value="ATPase_AAA_core"/>
</dbReference>
<dbReference type="InterPro" id="IPR001202">
    <property type="entry name" value="WW_dom"/>
</dbReference>
<dbReference type="CDD" id="cd00009">
    <property type="entry name" value="AAA"/>
    <property type="match status" value="1"/>
</dbReference>
<keyword evidence="4" id="KW-0067">ATP-binding</keyword>
<keyword evidence="3" id="KW-0547">Nucleotide-binding</keyword>
<keyword evidence="2" id="KW-0235">DNA replication</keyword>
<dbReference type="GO" id="GO:0016887">
    <property type="term" value="F:ATP hydrolysis activity"/>
    <property type="evidence" value="ECO:0007669"/>
    <property type="project" value="InterPro"/>
</dbReference>
<feature type="domain" description="WW" evidence="10">
    <location>
        <begin position="1182"/>
        <end position="1215"/>
    </location>
</feature>
<evidence type="ECO:0000256" key="9">
    <source>
        <dbReference type="SAM" id="MobiDB-lite"/>
    </source>
</evidence>
<accession>A0A1V9ZJJ1</accession>
<reference evidence="11 12" key="1">
    <citation type="journal article" date="2014" name="Genome Biol. Evol.">
        <title>The secreted proteins of Achlya hypogyna and Thraustotheca clavata identify the ancestral oomycete secretome and reveal gene acquisitions by horizontal gene transfer.</title>
        <authorList>
            <person name="Misner I."/>
            <person name="Blouin N."/>
            <person name="Leonard G."/>
            <person name="Richards T.A."/>
            <person name="Lane C.E."/>
        </authorList>
    </citation>
    <scope>NUCLEOTIDE SEQUENCE [LARGE SCALE GENOMIC DNA]</scope>
    <source>
        <strain evidence="11 12">ATCC 48635</strain>
    </source>
</reference>
<dbReference type="GO" id="GO:0005634">
    <property type="term" value="C:nucleus"/>
    <property type="evidence" value="ECO:0007669"/>
    <property type="project" value="UniProtKB-SubCell"/>
</dbReference>
<dbReference type="SUPFAM" id="SSF51045">
    <property type="entry name" value="WW domain"/>
    <property type="match status" value="1"/>
</dbReference>
<comment type="similarity">
    <text evidence="8">Belongs to the activator 1 small subunits family. CTF18 subfamily.</text>
</comment>
<evidence type="ECO:0000313" key="11">
    <source>
        <dbReference type="EMBL" id="OQR98148.1"/>
    </source>
</evidence>
<dbReference type="Gene3D" id="1.10.8.60">
    <property type="match status" value="1"/>
</dbReference>